<sequence>MAGGKTVLVVGVTGSGKTCLIRRLKRKIFKAKKKHDFHTTETSGFVPTKIGEDSFGEVGGKLQPLWLDYAQDVSGIIYVIDARAHGRLTQTAVYAHQLREQTQVPLILYVRRAKNMHDCKRILNQWLLDDFRFICALDGYDCDLEEIHSFVKSLP</sequence>
<dbReference type="Gene3D" id="3.40.50.300">
    <property type="entry name" value="P-loop containing nucleotide triphosphate hydrolases"/>
    <property type="match status" value="1"/>
</dbReference>
<dbReference type="EMBL" id="OU015569">
    <property type="protein sequence ID" value="CAG5095440.1"/>
    <property type="molecule type" value="Genomic_DNA"/>
</dbReference>
<reference evidence="3 4" key="1">
    <citation type="submission" date="2021-04" db="EMBL/GenBank/DDBJ databases">
        <authorList>
            <person name="Bliznina A."/>
        </authorList>
    </citation>
    <scope>NUCLEOTIDE SEQUENCE [LARGE SCALE GENOMIC DNA]</scope>
</reference>
<dbReference type="Proteomes" id="UP001158576">
    <property type="component" value="Chromosome XSR"/>
</dbReference>
<dbReference type="PANTHER" id="PTHR46688:SF1">
    <property type="entry name" value="ADP-RIBOSYLATION FACTOR-LIKE PROTEIN 16"/>
    <property type="match status" value="1"/>
</dbReference>
<evidence type="ECO:0000313" key="4">
    <source>
        <dbReference type="Proteomes" id="UP001158576"/>
    </source>
</evidence>
<keyword evidence="4" id="KW-1185">Reference proteome</keyword>
<dbReference type="SUPFAM" id="SSF52540">
    <property type="entry name" value="P-loop containing nucleoside triphosphate hydrolases"/>
    <property type="match status" value="1"/>
</dbReference>
<organism evidence="3 4">
    <name type="scientific">Oikopleura dioica</name>
    <name type="common">Tunicate</name>
    <dbReference type="NCBI Taxonomy" id="34765"/>
    <lineage>
        <taxon>Eukaryota</taxon>
        <taxon>Metazoa</taxon>
        <taxon>Chordata</taxon>
        <taxon>Tunicata</taxon>
        <taxon>Appendicularia</taxon>
        <taxon>Copelata</taxon>
        <taxon>Oikopleuridae</taxon>
        <taxon>Oikopleura</taxon>
    </lineage>
</organism>
<proteinExistence type="predicted"/>
<protein>
    <submittedName>
        <fullName evidence="3">Oidioi.mRNA.OKI2018_I69.XSR.g14189.t1.cds</fullName>
    </submittedName>
</protein>
<dbReference type="InterPro" id="IPR027417">
    <property type="entry name" value="P-loop_NTPase"/>
</dbReference>
<evidence type="ECO:0000256" key="2">
    <source>
        <dbReference type="ARBA" id="ARBA00023134"/>
    </source>
</evidence>
<evidence type="ECO:0000256" key="1">
    <source>
        <dbReference type="ARBA" id="ARBA00022741"/>
    </source>
</evidence>
<dbReference type="PRINTS" id="PR00328">
    <property type="entry name" value="SAR1GTPBP"/>
</dbReference>
<keyword evidence="2" id="KW-0342">GTP-binding</keyword>
<gene>
    <name evidence="3" type="ORF">OKIOD_LOCUS5747</name>
</gene>
<name>A0ABN7SAV1_OIKDI</name>
<dbReference type="InterPro" id="IPR006689">
    <property type="entry name" value="Small_GTPase_ARF/SAR"/>
</dbReference>
<dbReference type="PANTHER" id="PTHR46688">
    <property type="entry name" value="ADP-RIBOSYLATION FACTOR-LIKE PROTEIN 16"/>
    <property type="match status" value="1"/>
</dbReference>
<keyword evidence="1" id="KW-0547">Nucleotide-binding</keyword>
<evidence type="ECO:0000313" key="3">
    <source>
        <dbReference type="EMBL" id="CAG5095440.1"/>
    </source>
</evidence>
<dbReference type="Pfam" id="PF00025">
    <property type="entry name" value="Arf"/>
    <property type="match status" value="1"/>
</dbReference>
<accession>A0ABN7SAV1</accession>